<dbReference type="EMBL" id="VZAZ01000007">
    <property type="protein sequence ID" value="MQO54452.1"/>
    <property type="molecule type" value="Genomic_DNA"/>
</dbReference>
<reference evidence="2 3" key="1">
    <citation type="submission" date="2019-09" db="EMBL/GenBank/DDBJ databases">
        <title>Distinct polysaccharide growth profiles of human intestinal Prevotella copri isolates.</title>
        <authorList>
            <person name="Fehlner-Peach H."/>
            <person name="Magnabosco C."/>
            <person name="Raghavan V."/>
            <person name="Scher J.U."/>
            <person name="Tett A."/>
            <person name="Cox L.M."/>
            <person name="Gottsegen C."/>
            <person name="Watters A."/>
            <person name="Wiltshire- Gordon J.D."/>
            <person name="Segata N."/>
            <person name="Bonneau R."/>
            <person name="Littman D.R."/>
        </authorList>
    </citation>
    <scope>NUCLEOTIDE SEQUENCE [LARGE SCALE GENOMIC DNA]</scope>
    <source>
        <strain evidence="2 3">BVe41219</strain>
    </source>
</reference>
<organism evidence="2 3">
    <name type="scientific">Segatella copri</name>
    <dbReference type="NCBI Taxonomy" id="165179"/>
    <lineage>
        <taxon>Bacteria</taxon>
        <taxon>Pseudomonadati</taxon>
        <taxon>Bacteroidota</taxon>
        <taxon>Bacteroidia</taxon>
        <taxon>Bacteroidales</taxon>
        <taxon>Prevotellaceae</taxon>
        <taxon>Segatella</taxon>
    </lineage>
</organism>
<comment type="caution">
    <text evidence="2">The sequence shown here is derived from an EMBL/GenBank/DDBJ whole genome shotgun (WGS) entry which is preliminary data.</text>
</comment>
<evidence type="ECO:0000313" key="2">
    <source>
        <dbReference type="EMBL" id="MQO54452.1"/>
    </source>
</evidence>
<evidence type="ECO:0000313" key="3">
    <source>
        <dbReference type="Proteomes" id="UP000358159"/>
    </source>
</evidence>
<evidence type="ECO:0000256" key="1">
    <source>
        <dbReference type="SAM" id="Phobius"/>
    </source>
</evidence>
<proteinExistence type="predicted"/>
<sequence length="173" mass="20233">MENSRKGRNLRSVAFFLVMLIITPLLILGCSCAKTAQNNTVYHDSTHTSARRDSVNQRQIHWQDTRQGDTVIKQDSVLVYIKGDTVIKERWHNLTTTRWKTTTKTDTIVGDIYTFVTDTIKVKYYVNRYKTKEVEKPVGTWHKIRLFAGDCVLLFLPIFAVRWINERIKKRAQ</sequence>
<gene>
    <name evidence="2" type="ORF">F7D42_01730</name>
</gene>
<feature type="transmembrane region" description="Helical" evidence="1">
    <location>
        <begin position="144"/>
        <end position="164"/>
    </location>
</feature>
<keyword evidence="1" id="KW-0812">Transmembrane</keyword>
<dbReference type="Proteomes" id="UP000358159">
    <property type="component" value="Unassembled WGS sequence"/>
</dbReference>
<keyword evidence="1" id="KW-0472">Membrane</keyword>
<protein>
    <submittedName>
        <fullName evidence="2">Uncharacterized protein</fullName>
    </submittedName>
</protein>
<dbReference type="RefSeq" id="WP_153094084.1">
    <property type="nucleotide sequence ID" value="NZ_VZAK01000031.1"/>
</dbReference>
<accession>A0A6A7VIA1</accession>
<name>A0A6A7VIA1_9BACT</name>
<dbReference type="PROSITE" id="PS51257">
    <property type="entry name" value="PROKAR_LIPOPROTEIN"/>
    <property type="match status" value="1"/>
</dbReference>
<dbReference type="AlphaFoldDB" id="A0A6A7VIA1"/>
<keyword evidence="1" id="KW-1133">Transmembrane helix</keyword>